<comment type="cofactor">
    <cofactor evidence="1 9">
        <name>thiamine diphosphate</name>
        <dbReference type="ChEBI" id="CHEBI:58937"/>
    </cofactor>
</comment>
<evidence type="ECO:0000256" key="9">
    <source>
        <dbReference type="PIRNR" id="PIRNR000156"/>
    </source>
</evidence>
<keyword evidence="6 9" id="KW-0786">Thiamine pyrophosphate</keyword>
<protein>
    <recommendedName>
        <fullName evidence="4 9">Pyruvate dehydrogenase E1 component</fullName>
        <ecNumber evidence="3 9">1.2.4.1</ecNumber>
    </recommendedName>
</protein>
<dbReference type="Pfam" id="PF22613">
    <property type="entry name" value="Transketolase_C_1"/>
    <property type="match status" value="1"/>
</dbReference>
<sequence length="889" mass="100024">MAFDDYNDFDPQETREWQEAVDVVVERVGPERATYLLHKAVEAAYRTGAEAPDTTRTPYVNTIPPHKEAKLPGDAALLQRLIAYLRWNAMAMVVRANKKPAEPGGHIASYQSSAVMYEVGFNHFWQAPSDGHGGDIIYVQGHCAPGIYARAFLEGRLSEEQLENFRLEVDGKGISSYPHPYLMPDFWQVSTVSMGLGPIMAIYQARFMKYLQNRGLADTEGRKVWAFLGDGEMDEPQSQGAIALASREKLDNLIFVINCNLQRLDGPVRGNGKIVQELEGNFRGAGWNVIKCLWGSGWDELLAKDTKGLLRQRMEECVDGEYQNFKVKGGGYIREHFFGKYPELKEMVAHMSDDDIYYKLIRGGHDPQKVYAAYHAAVNTKDKPSVLLMKTVKGYGMGEGGEGQNITHQKKKLGEDNLRYFQKRFDLPFSDEQVTAAAFIKPPAESAEMQFLHAQRQALGGYLPQRQRNGDRLEAPPLEMFKQVLADTSERTMSTTMAMVRIMVSLARDKTLGPRLTPIVADESRTFGMEGMFRQIGIYAPEGQKYVPMDAEEIMPYREDQKGQILQEGINEDGAMSSWIAAATSYSNHGVTMIPFYIYYSMFGFQRVGDLAWAAGDMLARGFLIGGTSGRTTLNGEGLQHQDGHSQLFAQFIPNCMAYDPTFHYEVAVIVRDGLKRMYEEQQDVFYYITTMNENYRHPALPEGAEEGIIKGMYRFSQAKGKAKAPRVQLLGCGSILNEVIAAVELLRDDWGVAADVWSCPSFNELARDGHAVKRWNRLHPGETPRKSYVEQCLEGTEGPVIASTDYIRMFAEQIRPFVPRRYEVLGTDGFGRSDSREALRRHFEVDRHYVVLAALQALVDEGKLKSGKVRDAIAKYGIDPEKPNPLYA</sequence>
<dbReference type="Gene3D" id="3.40.50.970">
    <property type="match status" value="2"/>
</dbReference>
<keyword evidence="7 9" id="KW-0670">Pyruvate</keyword>
<evidence type="ECO:0000259" key="10">
    <source>
        <dbReference type="Pfam" id="PF00456"/>
    </source>
</evidence>
<dbReference type="Pfam" id="PF00456">
    <property type="entry name" value="Transketolase_N"/>
    <property type="match status" value="1"/>
</dbReference>
<accession>A0ABS9A6K4</accession>
<proteinExistence type="predicted"/>
<dbReference type="Pfam" id="PF17831">
    <property type="entry name" value="PDH_E1_M"/>
    <property type="match status" value="1"/>
</dbReference>
<dbReference type="InterPro" id="IPR055152">
    <property type="entry name" value="Transketolase-like_C_2"/>
</dbReference>
<evidence type="ECO:0000259" key="12">
    <source>
        <dbReference type="Pfam" id="PF22613"/>
    </source>
</evidence>
<dbReference type="InterPro" id="IPR035807">
    <property type="entry name" value="PDC_E1_N"/>
</dbReference>
<comment type="function">
    <text evidence="2 9">Component of the pyruvate dehydrogenase (PDH) complex, that catalyzes the overall conversion of pyruvate to acetyl-CoA and CO(2).</text>
</comment>
<dbReference type="PIRSF" id="PIRSF000156">
    <property type="entry name" value="Pyruvate_dh_E1"/>
    <property type="match status" value="1"/>
</dbReference>
<dbReference type="Gene3D" id="3.40.50.920">
    <property type="match status" value="1"/>
</dbReference>
<evidence type="ECO:0000259" key="11">
    <source>
        <dbReference type="Pfam" id="PF17831"/>
    </source>
</evidence>
<evidence type="ECO:0000256" key="2">
    <source>
        <dbReference type="ARBA" id="ARBA00003157"/>
    </source>
</evidence>
<reference evidence="13 14" key="1">
    <citation type="journal article" date="2021" name="Front. Microbiol.">
        <title>Aerobic Denitrification and Heterotrophic Sulfur Oxidation in the Genus Halomonas Revealed by Six Novel Species Characterizations and Genome-Based Analysis.</title>
        <authorList>
            <person name="Wang L."/>
            <person name="Shao Z."/>
        </authorList>
    </citation>
    <scope>NUCLEOTIDE SEQUENCE [LARGE SCALE GENOMIC DNA]</scope>
    <source>
        <strain evidence="13 14">MCCC 1A11081</strain>
    </source>
</reference>
<dbReference type="InterPro" id="IPR029061">
    <property type="entry name" value="THDP-binding"/>
</dbReference>
<feature type="domain" description="Pyruvate dehydrogenase E1 component middle" evidence="11">
    <location>
        <begin position="488"/>
        <end position="699"/>
    </location>
</feature>
<gene>
    <name evidence="13" type="primary">aceE</name>
    <name evidence="13" type="ORF">HOP53_16720</name>
</gene>
<dbReference type="SUPFAM" id="SSF52518">
    <property type="entry name" value="Thiamin diphosphate-binding fold (THDP-binding)"/>
    <property type="match status" value="2"/>
</dbReference>
<dbReference type="Proteomes" id="UP001320168">
    <property type="component" value="Unassembled WGS sequence"/>
</dbReference>
<dbReference type="RefSeq" id="WP_234271087.1">
    <property type="nucleotide sequence ID" value="NZ_JABFTX010000004.1"/>
</dbReference>
<comment type="caution">
    <text evidence="13">The sequence shown here is derived from an EMBL/GenBank/DDBJ whole genome shotgun (WGS) entry which is preliminary data.</text>
</comment>
<organism evidence="13 14">
    <name type="scientific">Billgrantia ethanolica</name>
    <dbReference type="NCBI Taxonomy" id="2733486"/>
    <lineage>
        <taxon>Bacteria</taxon>
        <taxon>Pseudomonadati</taxon>
        <taxon>Pseudomonadota</taxon>
        <taxon>Gammaproteobacteria</taxon>
        <taxon>Oceanospirillales</taxon>
        <taxon>Halomonadaceae</taxon>
        <taxon>Billgrantia</taxon>
    </lineage>
</organism>
<evidence type="ECO:0000313" key="14">
    <source>
        <dbReference type="Proteomes" id="UP001320168"/>
    </source>
</evidence>
<evidence type="ECO:0000256" key="4">
    <source>
        <dbReference type="ARBA" id="ARBA00017172"/>
    </source>
</evidence>
<dbReference type="EMBL" id="JABFTX010000004">
    <property type="protein sequence ID" value="MCE8004472.1"/>
    <property type="molecule type" value="Genomic_DNA"/>
</dbReference>
<evidence type="ECO:0000256" key="1">
    <source>
        <dbReference type="ARBA" id="ARBA00001964"/>
    </source>
</evidence>
<keyword evidence="5 9" id="KW-0560">Oxidoreductase</keyword>
<dbReference type="GO" id="GO:0004739">
    <property type="term" value="F:pyruvate dehydrogenase (acetyl-transferring) activity"/>
    <property type="evidence" value="ECO:0007669"/>
    <property type="project" value="UniProtKB-EC"/>
</dbReference>
<feature type="domain" description="Transketolase-like C-terminal" evidence="12">
    <location>
        <begin position="712"/>
        <end position="847"/>
    </location>
</feature>
<dbReference type="NCBIfam" id="TIGR00759">
    <property type="entry name" value="aceE"/>
    <property type="match status" value="1"/>
</dbReference>
<dbReference type="CDD" id="cd02017">
    <property type="entry name" value="TPP_E1_EcPDC_like"/>
    <property type="match status" value="1"/>
</dbReference>
<dbReference type="PANTHER" id="PTHR43825:SF3">
    <property type="entry name" value="PYRUVATE DEHYDROGENASE E1 COMPONENT"/>
    <property type="match status" value="1"/>
</dbReference>
<dbReference type="InterPro" id="IPR009014">
    <property type="entry name" value="Transketo_C/PFOR_II"/>
</dbReference>
<keyword evidence="14" id="KW-1185">Reference proteome</keyword>
<name>A0ABS9A6K4_9GAMM</name>
<evidence type="ECO:0000256" key="7">
    <source>
        <dbReference type="ARBA" id="ARBA00023317"/>
    </source>
</evidence>
<comment type="catalytic activity">
    <reaction evidence="8 9">
        <text>N(6)-[(R)-lipoyl]-L-lysyl-[protein] + pyruvate + H(+) = N(6)-[(R)-S(8)-acetyldihydrolipoyl]-L-lysyl-[protein] + CO2</text>
        <dbReference type="Rhea" id="RHEA:19189"/>
        <dbReference type="Rhea" id="RHEA-COMP:10474"/>
        <dbReference type="Rhea" id="RHEA-COMP:10478"/>
        <dbReference type="ChEBI" id="CHEBI:15361"/>
        <dbReference type="ChEBI" id="CHEBI:15378"/>
        <dbReference type="ChEBI" id="CHEBI:16526"/>
        <dbReference type="ChEBI" id="CHEBI:83099"/>
        <dbReference type="ChEBI" id="CHEBI:83111"/>
        <dbReference type="EC" id="1.2.4.1"/>
    </reaction>
</comment>
<evidence type="ECO:0000256" key="3">
    <source>
        <dbReference type="ARBA" id="ARBA00012281"/>
    </source>
</evidence>
<dbReference type="InterPro" id="IPR041621">
    <property type="entry name" value="PDH_E1_M"/>
</dbReference>
<evidence type="ECO:0000256" key="5">
    <source>
        <dbReference type="ARBA" id="ARBA00023002"/>
    </source>
</evidence>
<dbReference type="EC" id="1.2.4.1" evidence="3 9"/>
<dbReference type="InterPro" id="IPR004660">
    <property type="entry name" value="PDH_E1"/>
</dbReference>
<evidence type="ECO:0000256" key="6">
    <source>
        <dbReference type="ARBA" id="ARBA00023052"/>
    </source>
</evidence>
<dbReference type="PANTHER" id="PTHR43825">
    <property type="entry name" value="PYRUVATE DEHYDROGENASE E1 COMPONENT"/>
    <property type="match status" value="1"/>
</dbReference>
<evidence type="ECO:0000313" key="13">
    <source>
        <dbReference type="EMBL" id="MCE8004472.1"/>
    </source>
</evidence>
<feature type="domain" description="Transketolase N-terminal" evidence="10">
    <location>
        <begin position="80"/>
        <end position="292"/>
    </location>
</feature>
<evidence type="ECO:0000256" key="8">
    <source>
        <dbReference type="ARBA" id="ARBA00051231"/>
    </source>
</evidence>
<dbReference type="InterPro" id="IPR051157">
    <property type="entry name" value="PDH/Transketolase"/>
</dbReference>
<dbReference type="InterPro" id="IPR005474">
    <property type="entry name" value="Transketolase_N"/>
</dbReference>
<dbReference type="SUPFAM" id="SSF52922">
    <property type="entry name" value="TK C-terminal domain-like"/>
    <property type="match status" value="1"/>
</dbReference>